<comment type="cofactor">
    <cofactor evidence="4">
        <name>Mg(2+)</name>
        <dbReference type="ChEBI" id="CHEBI:18420"/>
    </cofactor>
</comment>
<evidence type="ECO:0000256" key="10">
    <source>
        <dbReference type="ARBA" id="ARBA00022801"/>
    </source>
</evidence>
<comment type="caution">
    <text evidence="13">The sequence shown here is derived from an EMBL/GenBank/DDBJ whole genome shotgun (WGS) entry which is preliminary data.</text>
</comment>
<dbReference type="Proteomes" id="UP001210925">
    <property type="component" value="Unassembled WGS sequence"/>
</dbReference>
<keyword evidence="14" id="KW-1185">Reference proteome</keyword>
<sequence length="182" mass="21523">MNTLRFLDLIESLKTTKRTGWINNEIENPESIADHMHRMGIIAMLIKDPTINKQRLINMAIVHDLAEATVGDITPHDGVSKEDKHDRERKAMEHFNTLLPTSEMKEIKELWEEYEHCSTKEALLCKDIDKFEMIVQAHEYEKRYGKNLNSFFDSTRGKFQHPEIKEMVNQLYQKRAEFFNKQ</sequence>
<dbReference type="Gene3D" id="1.10.3210.10">
    <property type="entry name" value="Hypothetical protein af1432"/>
    <property type="match status" value="1"/>
</dbReference>
<evidence type="ECO:0000259" key="12">
    <source>
        <dbReference type="PROSITE" id="PS51831"/>
    </source>
</evidence>
<keyword evidence="9" id="KW-0479">Metal-binding</keyword>
<dbReference type="GO" id="GO:0002953">
    <property type="term" value="F:5'-deoxynucleotidase activity"/>
    <property type="evidence" value="ECO:0007669"/>
    <property type="project" value="UniProtKB-EC"/>
</dbReference>
<proteinExistence type="inferred from homology"/>
<evidence type="ECO:0000256" key="3">
    <source>
        <dbReference type="ARBA" id="ARBA00001941"/>
    </source>
</evidence>
<dbReference type="GO" id="GO:0009159">
    <property type="term" value="P:deoxyribonucleoside monophosphate catabolic process"/>
    <property type="evidence" value="ECO:0007669"/>
    <property type="project" value="UniProtKB-ARBA"/>
</dbReference>
<comment type="cofactor">
    <cofactor evidence="3">
        <name>Co(2+)</name>
        <dbReference type="ChEBI" id="CHEBI:48828"/>
    </cofactor>
</comment>
<dbReference type="PANTHER" id="PTHR11845:SF13">
    <property type="entry name" value="5'-DEOXYNUCLEOTIDASE HDDC2"/>
    <property type="match status" value="1"/>
</dbReference>
<protein>
    <recommendedName>
        <fullName evidence="8">5'-deoxynucleotidase</fullName>
        <ecNumber evidence="8">3.1.3.89</ecNumber>
    </recommendedName>
</protein>
<dbReference type="SUPFAM" id="SSF109604">
    <property type="entry name" value="HD-domain/PDEase-like"/>
    <property type="match status" value="1"/>
</dbReference>
<dbReference type="PROSITE" id="PS51831">
    <property type="entry name" value="HD"/>
    <property type="match status" value="1"/>
</dbReference>
<dbReference type="InterPro" id="IPR003607">
    <property type="entry name" value="HD/PDEase_dom"/>
</dbReference>
<keyword evidence="10" id="KW-0378">Hydrolase</keyword>
<dbReference type="SMART" id="SM00471">
    <property type="entry name" value="HDc"/>
    <property type="match status" value="1"/>
</dbReference>
<dbReference type="GO" id="GO:0046872">
    <property type="term" value="F:metal ion binding"/>
    <property type="evidence" value="ECO:0007669"/>
    <property type="project" value="UniProtKB-KW"/>
</dbReference>
<dbReference type="Pfam" id="PF13023">
    <property type="entry name" value="HD_3"/>
    <property type="match status" value="1"/>
</dbReference>
<name>A0AAD5Y7N8_9FUNG</name>
<evidence type="ECO:0000256" key="5">
    <source>
        <dbReference type="ARBA" id="ARBA00004074"/>
    </source>
</evidence>
<dbReference type="InterPro" id="IPR039356">
    <property type="entry name" value="YfbR/HDDC2"/>
</dbReference>
<dbReference type="EC" id="3.1.3.89" evidence="8"/>
<evidence type="ECO:0000256" key="2">
    <source>
        <dbReference type="ARBA" id="ARBA00001936"/>
    </source>
</evidence>
<evidence type="ECO:0000313" key="13">
    <source>
        <dbReference type="EMBL" id="KAJ3260796.1"/>
    </source>
</evidence>
<dbReference type="FunFam" id="1.10.3210.10:FF:000011">
    <property type="entry name" value="HD domain-containing protein 2"/>
    <property type="match status" value="1"/>
</dbReference>
<evidence type="ECO:0000313" key="14">
    <source>
        <dbReference type="Proteomes" id="UP001210925"/>
    </source>
</evidence>
<evidence type="ECO:0000256" key="6">
    <source>
        <dbReference type="ARBA" id="ARBA00009999"/>
    </source>
</evidence>
<dbReference type="GO" id="GO:0005737">
    <property type="term" value="C:cytoplasm"/>
    <property type="evidence" value="ECO:0007669"/>
    <property type="project" value="TreeGrafter"/>
</dbReference>
<dbReference type="AlphaFoldDB" id="A0AAD5Y7N8"/>
<evidence type="ECO:0000256" key="8">
    <source>
        <dbReference type="ARBA" id="ARBA00012964"/>
    </source>
</evidence>
<comment type="cofactor">
    <cofactor evidence="2">
        <name>Mn(2+)</name>
        <dbReference type="ChEBI" id="CHEBI:29035"/>
    </cofactor>
</comment>
<comment type="function">
    <text evidence="5">Catalyzes the dephosphorylation of the nucleoside 5'-monophosphates deoxyadenosine monophosphate (dAMP), deoxycytidine monophosphate (dCMP), deoxyguanosine monophosphate (dGMP) and deoxythymidine monophosphate (dTMP).</text>
</comment>
<organism evidence="13 14">
    <name type="scientific">Boothiomyces macroporosus</name>
    <dbReference type="NCBI Taxonomy" id="261099"/>
    <lineage>
        <taxon>Eukaryota</taxon>
        <taxon>Fungi</taxon>
        <taxon>Fungi incertae sedis</taxon>
        <taxon>Chytridiomycota</taxon>
        <taxon>Chytridiomycota incertae sedis</taxon>
        <taxon>Chytridiomycetes</taxon>
        <taxon>Rhizophydiales</taxon>
        <taxon>Terramycetaceae</taxon>
        <taxon>Boothiomyces</taxon>
    </lineage>
</organism>
<dbReference type="InterPro" id="IPR006674">
    <property type="entry name" value="HD_domain"/>
</dbReference>
<comment type="subunit">
    <text evidence="7">Homodimer.</text>
</comment>
<dbReference type="EMBL" id="JADGKB010000009">
    <property type="protein sequence ID" value="KAJ3260796.1"/>
    <property type="molecule type" value="Genomic_DNA"/>
</dbReference>
<evidence type="ECO:0000256" key="4">
    <source>
        <dbReference type="ARBA" id="ARBA00001946"/>
    </source>
</evidence>
<keyword evidence="11" id="KW-0460">Magnesium</keyword>
<gene>
    <name evidence="13" type="primary">HDDC2</name>
    <name evidence="13" type="ORF">HK103_007359</name>
</gene>
<evidence type="ECO:0000256" key="1">
    <source>
        <dbReference type="ARBA" id="ARBA00001638"/>
    </source>
</evidence>
<evidence type="ECO:0000256" key="11">
    <source>
        <dbReference type="ARBA" id="ARBA00022842"/>
    </source>
</evidence>
<reference evidence="13" key="1">
    <citation type="submission" date="2020-05" db="EMBL/GenBank/DDBJ databases">
        <title>Phylogenomic resolution of chytrid fungi.</title>
        <authorList>
            <person name="Stajich J.E."/>
            <person name="Amses K."/>
            <person name="Simmons R."/>
            <person name="Seto K."/>
            <person name="Myers J."/>
            <person name="Bonds A."/>
            <person name="Quandt C.A."/>
            <person name="Barry K."/>
            <person name="Liu P."/>
            <person name="Grigoriev I."/>
            <person name="Longcore J.E."/>
            <person name="James T.Y."/>
        </authorList>
    </citation>
    <scope>NUCLEOTIDE SEQUENCE</scope>
    <source>
        <strain evidence="13">PLAUS21</strain>
    </source>
</reference>
<feature type="domain" description="HD" evidence="12">
    <location>
        <begin position="32"/>
        <end position="134"/>
    </location>
</feature>
<evidence type="ECO:0000256" key="9">
    <source>
        <dbReference type="ARBA" id="ARBA00022723"/>
    </source>
</evidence>
<evidence type="ECO:0000256" key="7">
    <source>
        <dbReference type="ARBA" id="ARBA00011738"/>
    </source>
</evidence>
<comment type="similarity">
    <text evidence="6">Belongs to the HDDC2 family.</text>
</comment>
<accession>A0AAD5Y7N8</accession>
<dbReference type="PANTHER" id="PTHR11845">
    <property type="entry name" value="5'-DEOXYNUCLEOTIDASE HDDC2"/>
    <property type="match status" value="1"/>
</dbReference>
<comment type="catalytic activity">
    <reaction evidence="1">
        <text>a 2'-deoxyribonucleoside 5'-phosphate + H2O = a 2'-deoxyribonucleoside + phosphate</text>
        <dbReference type="Rhea" id="RHEA:36167"/>
        <dbReference type="ChEBI" id="CHEBI:15377"/>
        <dbReference type="ChEBI" id="CHEBI:18274"/>
        <dbReference type="ChEBI" id="CHEBI:43474"/>
        <dbReference type="ChEBI" id="CHEBI:65317"/>
        <dbReference type="EC" id="3.1.3.89"/>
    </reaction>
</comment>